<dbReference type="EMBL" id="AWTR02000090">
    <property type="protein sequence ID" value="ETZ06690.1"/>
    <property type="molecule type" value="Genomic_DNA"/>
</dbReference>
<protein>
    <recommendedName>
        <fullName evidence="3">Transposase</fullName>
    </recommendedName>
</protein>
<dbReference type="AlphaFoldDB" id="W6TFB8"/>
<gene>
    <name evidence="1" type="ORF">P618_201148</name>
</gene>
<organism evidence="1 2">
    <name type="scientific">Holospora obtusa F1</name>
    <dbReference type="NCBI Taxonomy" id="1399147"/>
    <lineage>
        <taxon>Bacteria</taxon>
        <taxon>Pseudomonadati</taxon>
        <taxon>Pseudomonadota</taxon>
        <taxon>Alphaproteobacteria</taxon>
        <taxon>Holosporales</taxon>
        <taxon>Holosporaceae</taxon>
        <taxon>Holospora</taxon>
    </lineage>
</organism>
<reference evidence="1 2" key="1">
    <citation type="journal article" date="2014" name="FEMS Microbiol. Lett.">
        <title>Draft genome sequences of three Holospora species (Holospora obtusa, Holospora undulata, and Holospora elegans), endonuclear symbiotic bacteria of the ciliate Paramecium caudatum.</title>
        <authorList>
            <person name="Dohra H."/>
            <person name="Tanaka K."/>
            <person name="Suzuki T."/>
            <person name="Fujishima M."/>
            <person name="Suzuki H."/>
        </authorList>
    </citation>
    <scope>NUCLEOTIDE SEQUENCE [LARGE SCALE GENOMIC DNA]</scope>
    <source>
        <strain evidence="1 2">F1</strain>
    </source>
</reference>
<evidence type="ECO:0008006" key="3">
    <source>
        <dbReference type="Google" id="ProtNLM"/>
    </source>
</evidence>
<evidence type="ECO:0000313" key="2">
    <source>
        <dbReference type="Proteomes" id="UP000019112"/>
    </source>
</evidence>
<keyword evidence="2" id="KW-1185">Reference proteome</keyword>
<sequence length="57" mass="6814">MRRYALRNDQWYEIKKSLPGKLGDLPNKDNRLFVKAGFYTVTSPWRNLSEKFCDFKA</sequence>
<name>W6TFB8_HOLOB</name>
<comment type="caution">
    <text evidence="1">The sequence shown here is derived from an EMBL/GenBank/DDBJ whole genome shotgun (WGS) entry which is preliminary data.</text>
</comment>
<evidence type="ECO:0000313" key="1">
    <source>
        <dbReference type="EMBL" id="ETZ06690.1"/>
    </source>
</evidence>
<dbReference type="eggNOG" id="COG3293">
    <property type="taxonomic scope" value="Bacteria"/>
</dbReference>
<dbReference type="Proteomes" id="UP000019112">
    <property type="component" value="Unassembled WGS sequence"/>
</dbReference>
<proteinExistence type="predicted"/>
<accession>W6TFB8</accession>